<dbReference type="AlphaFoldDB" id="A0A0F9P545"/>
<evidence type="ECO:0000313" key="1">
    <source>
        <dbReference type="EMBL" id="KKN26945.1"/>
    </source>
</evidence>
<name>A0A0F9P545_9ZZZZ</name>
<proteinExistence type="predicted"/>
<protein>
    <submittedName>
        <fullName evidence="1">Uncharacterized protein</fullName>
    </submittedName>
</protein>
<accession>A0A0F9P545</accession>
<dbReference type="EMBL" id="LAZR01002680">
    <property type="protein sequence ID" value="KKN26945.1"/>
    <property type="molecule type" value="Genomic_DNA"/>
</dbReference>
<reference evidence="1" key="1">
    <citation type="journal article" date="2015" name="Nature">
        <title>Complex archaea that bridge the gap between prokaryotes and eukaryotes.</title>
        <authorList>
            <person name="Spang A."/>
            <person name="Saw J.H."/>
            <person name="Jorgensen S.L."/>
            <person name="Zaremba-Niedzwiedzka K."/>
            <person name="Martijn J."/>
            <person name="Lind A.E."/>
            <person name="van Eijk R."/>
            <person name="Schleper C."/>
            <person name="Guy L."/>
            <person name="Ettema T.J."/>
        </authorList>
    </citation>
    <scope>NUCLEOTIDE SEQUENCE</scope>
</reference>
<sequence>MKPTSLRKLESKGFTVGSIKEFLDLTPLEELKIEMLVTKSSLLNDESKIAKIFAGRIEEWVQVLDDIAVKNEKK</sequence>
<organism evidence="1">
    <name type="scientific">marine sediment metagenome</name>
    <dbReference type="NCBI Taxonomy" id="412755"/>
    <lineage>
        <taxon>unclassified sequences</taxon>
        <taxon>metagenomes</taxon>
        <taxon>ecological metagenomes</taxon>
    </lineage>
</organism>
<comment type="caution">
    <text evidence="1">The sequence shown here is derived from an EMBL/GenBank/DDBJ whole genome shotgun (WGS) entry which is preliminary data.</text>
</comment>
<gene>
    <name evidence="1" type="ORF">LCGC14_0869410</name>
</gene>